<feature type="region of interest" description="Disordered" evidence="1">
    <location>
        <begin position="306"/>
        <end position="330"/>
    </location>
</feature>
<feature type="compositionally biased region" description="Polar residues" evidence="1">
    <location>
        <begin position="319"/>
        <end position="330"/>
    </location>
</feature>
<dbReference type="GO" id="GO:0008237">
    <property type="term" value="F:metallopeptidase activity"/>
    <property type="evidence" value="ECO:0007669"/>
    <property type="project" value="UniProtKB-KW"/>
</dbReference>
<name>A0A939ISF0_9MICO</name>
<feature type="transmembrane region" description="Helical" evidence="2">
    <location>
        <begin position="223"/>
        <end position="241"/>
    </location>
</feature>
<feature type="transmembrane region" description="Helical" evidence="2">
    <location>
        <begin position="128"/>
        <end position="150"/>
    </location>
</feature>
<evidence type="ECO:0000313" key="4">
    <source>
        <dbReference type="EMBL" id="MBN8206810.1"/>
    </source>
</evidence>
<feature type="transmembrane region" description="Helical" evidence="2">
    <location>
        <begin position="192"/>
        <end position="217"/>
    </location>
</feature>
<evidence type="ECO:0000256" key="2">
    <source>
        <dbReference type="SAM" id="Phobius"/>
    </source>
</evidence>
<keyword evidence="4" id="KW-0645">Protease</keyword>
<dbReference type="GO" id="GO:0004175">
    <property type="term" value="F:endopeptidase activity"/>
    <property type="evidence" value="ECO:0007669"/>
    <property type="project" value="UniProtKB-ARBA"/>
</dbReference>
<reference evidence="4" key="1">
    <citation type="submission" date="2020-12" db="EMBL/GenBank/DDBJ databases">
        <title>PHA producing bacteria isolated from mangrove.</title>
        <authorList>
            <person name="Zheng W."/>
            <person name="Yu S."/>
            <person name="Huang Y."/>
        </authorList>
    </citation>
    <scope>NUCLEOTIDE SEQUENCE</scope>
    <source>
        <strain evidence="4">GN8-5</strain>
    </source>
</reference>
<dbReference type="EMBL" id="JAEMWU010000002">
    <property type="protein sequence ID" value="MBN8206810.1"/>
    <property type="molecule type" value="Genomic_DNA"/>
</dbReference>
<feature type="transmembrane region" description="Helical" evidence="2">
    <location>
        <begin position="275"/>
        <end position="296"/>
    </location>
</feature>
<feature type="transmembrane region" description="Helical" evidence="2">
    <location>
        <begin position="162"/>
        <end position="180"/>
    </location>
</feature>
<proteinExistence type="predicted"/>
<dbReference type="Pfam" id="PF02517">
    <property type="entry name" value="Rce1-like"/>
    <property type="match status" value="1"/>
</dbReference>
<keyword evidence="2" id="KW-0472">Membrane</keyword>
<keyword evidence="4" id="KW-0378">Hydrolase</keyword>
<dbReference type="GO" id="GO:0080120">
    <property type="term" value="P:CAAX-box protein maturation"/>
    <property type="evidence" value="ECO:0007669"/>
    <property type="project" value="UniProtKB-ARBA"/>
</dbReference>
<dbReference type="Proteomes" id="UP000664385">
    <property type="component" value="Unassembled WGS sequence"/>
</dbReference>
<keyword evidence="4" id="KW-0482">Metalloprotease</keyword>
<gene>
    <name evidence="4" type="ORF">JF543_12690</name>
</gene>
<feature type="transmembrane region" description="Helical" evidence="2">
    <location>
        <begin position="85"/>
        <end position="108"/>
    </location>
</feature>
<organism evidence="4 5">
    <name type="scientific">Microbacterium esteraromaticum</name>
    <dbReference type="NCBI Taxonomy" id="57043"/>
    <lineage>
        <taxon>Bacteria</taxon>
        <taxon>Bacillati</taxon>
        <taxon>Actinomycetota</taxon>
        <taxon>Actinomycetes</taxon>
        <taxon>Micrococcales</taxon>
        <taxon>Microbacteriaceae</taxon>
        <taxon>Microbacterium</taxon>
    </lineage>
</organism>
<feature type="domain" description="CAAX prenyl protease 2/Lysostaphin resistance protein A-like" evidence="3">
    <location>
        <begin position="171"/>
        <end position="259"/>
    </location>
</feature>
<sequence>MTSVPLANADFPYDVEFHRLARMRPHYRWWRVLLTGVVGIVLYVSLGGTVMMMLAIAAVFLPAVGVAVDSFMASSDTGSFDLDNPWLVASLLVPLIMLFPVLLIASRLVQGRDTGLLSSVVGRIRWRWLGRTLLLAMGVFTTGFAIWIGLETALGVPLELTFAHPGIPVMLLLVVLLVPFQAAAEEYVFRGYLMQLIGAWLRHPAFAILLPVPLFVLGHGYDVWGGLAIGVFAAVAGWLCWRTGGLEAAISMHIVNNVMIFALASIGLVDGNATSGTPVVLLAQSSIIVGYALLVVRTADRQGVRRRGGGMIRRHGPGQASQPENDQAETAQAARSWASRIV</sequence>
<keyword evidence="2" id="KW-1133">Transmembrane helix</keyword>
<evidence type="ECO:0000256" key="1">
    <source>
        <dbReference type="SAM" id="MobiDB-lite"/>
    </source>
</evidence>
<comment type="caution">
    <text evidence="4">The sequence shown here is derived from an EMBL/GenBank/DDBJ whole genome shotgun (WGS) entry which is preliminary data.</text>
</comment>
<feature type="transmembrane region" description="Helical" evidence="2">
    <location>
        <begin position="32"/>
        <end position="65"/>
    </location>
</feature>
<protein>
    <submittedName>
        <fullName evidence="4">CPBP family intramembrane metalloprotease</fullName>
    </submittedName>
</protein>
<keyword evidence="2" id="KW-0812">Transmembrane</keyword>
<accession>A0A939ISF0</accession>
<feature type="transmembrane region" description="Helical" evidence="2">
    <location>
        <begin position="248"/>
        <end position="269"/>
    </location>
</feature>
<dbReference type="AlphaFoldDB" id="A0A939ISF0"/>
<feature type="compositionally biased region" description="Basic residues" evidence="1">
    <location>
        <begin position="306"/>
        <end position="316"/>
    </location>
</feature>
<dbReference type="RefSeq" id="WP_206821994.1">
    <property type="nucleotide sequence ID" value="NZ_CP063379.1"/>
</dbReference>
<dbReference type="InterPro" id="IPR003675">
    <property type="entry name" value="Rce1/LyrA-like_dom"/>
</dbReference>
<evidence type="ECO:0000313" key="5">
    <source>
        <dbReference type="Proteomes" id="UP000664385"/>
    </source>
</evidence>
<evidence type="ECO:0000259" key="3">
    <source>
        <dbReference type="Pfam" id="PF02517"/>
    </source>
</evidence>